<keyword evidence="1" id="KW-0472">Membrane</keyword>
<dbReference type="InterPro" id="IPR038690">
    <property type="entry name" value="NusG_2_sf"/>
</dbReference>
<dbReference type="Gene3D" id="2.60.320.10">
    <property type="entry name" value="N-utilization substance G protein NusG, insert domain"/>
    <property type="match status" value="1"/>
</dbReference>
<keyword evidence="1" id="KW-0812">Transmembrane</keyword>
<proteinExistence type="predicted"/>
<dbReference type="Proteomes" id="UP001079657">
    <property type="component" value="Unassembled WGS sequence"/>
</dbReference>
<dbReference type="RefSeq" id="WP_268051706.1">
    <property type="nucleotide sequence ID" value="NZ_JAPQES010000008.1"/>
</dbReference>
<name>A0ABT4CUT0_9CLOT</name>
<comment type="caution">
    <text evidence="2">The sequence shown here is derived from an EMBL/GenBank/DDBJ whole genome shotgun (WGS) entry which is preliminary data.</text>
</comment>
<dbReference type="EMBL" id="JAPQES010000008">
    <property type="protein sequence ID" value="MCY6372663.1"/>
    <property type="molecule type" value="Genomic_DNA"/>
</dbReference>
<accession>A0ABT4CUT0</accession>
<feature type="transmembrane region" description="Helical" evidence="1">
    <location>
        <begin position="6"/>
        <end position="22"/>
    </location>
</feature>
<evidence type="ECO:0000313" key="2">
    <source>
        <dbReference type="EMBL" id="MCY6372663.1"/>
    </source>
</evidence>
<keyword evidence="3" id="KW-1185">Reference proteome</keyword>
<gene>
    <name evidence="2" type="ORF">OXH55_18815</name>
</gene>
<sequence length="127" mass="14374">MKKSDFIIAIFILIIAGTFLGINKYRSNFIKQNSSQLYAEIYVEGKLYKKVPILKNEQVIEIENEHGKNMIKIHDNGVEMIDADCLDKICVQTGFKKEVSETIVCLPHQVVVEIKGNMEGKVDAISN</sequence>
<protein>
    <submittedName>
        <fullName evidence="2">NusG domain II-containing protein</fullName>
    </submittedName>
</protein>
<dbReference type="CDD" id="cd09911">
    <property type="entry name" value="Lin0431_like"/>
    <property type="match status" value="1"/>
</dbReference>
<evidence type="ECO:0000313" key="3">
    <source>
        <dbReference type="Proteomes" id="UP001079657"/>
    </source>
</evidence>
<dbReference type="Pfam" id="PF07009">
    <property type="entry name" value="NusG_II"/>
    <property type="match status" value="1"/>
</dbReference>
<evidence type="ECO:0000256" key="1">
    <source>
        <dbReference type="SAM" id="Phobius"/>
    </source>
</evidence>
<keyword evidence="1" id="KW-1133">Transmembrane helix</keyword>
<organism evidence="2 3">
    <name type="scientific">Clostridium ganghwense</name>
    <dbReference type="NCBI Taxonomy" id="312089"/>
    <lineage>
        <taxon>Bacteria</taxon>
        <taxon>Bacillati</taxon>
        <taxon>Bacillota</taxon>
        <taxon>Clostridia</taxon>
        <taxon>Eubacteriales</taxon>
        <taxon>Clostridiaceae</taxon>
        <taxon>Clostridium</taxon>
    </lineage>
</organism>
<reference evidence="2" key="1">
    <citation type="submission" date="2022-12" db="EMBL/GenBank/DDBJ databases">
        <authorList>
            <person name="Wang J."/>
        </authorList>
    </citation>
    <scope>NUCLEOTIDE SEQUENCE</scope>
    <source>
        <strain evidence="2">HY-42-06</strain>
    </source>
</reference>